<keyword evidence="3" id="KW-0735">Signal-anchor</keyword>
<keyword evidence="8" id="KW-1185">Reference proteome</keyword>
<dbReference type="GO" id="GO:0071555">
    <property type="term" value="P:cell wall organization"/>
    <property type="evidence" value="ECO:0007669"/>
    <property type="project" value="UniProtKB-KW"/>
</dbReference>
<dbReference type="InterPro" id="IPR004474">
    <property type="entry name" value="LytR_CpsA_psr"/>
</dbReference>
<evidence type="ECO:0000256" key="3">
    <source>
        <dbReference type="ARBA" id="ARBA00022968"/>
    </source>
</evidence>
<dbReference type="NCBIfam" id="TIGR00350">
    <property type="entry name" value="lytR_cpsA_psr"/>
    <property type="match status" value="1"/>
</dbReference>
<dbReference type="RefSeq" id="WP_143846921.1">
    <property type="nucleotide sequence ID" value="NZ_VLXZ01000001.1"/>
</dbReference>
<dbReference type="Proteomes" id="UP000318521">
    <property type="component" value="Unassembled WGS sequence"/>
</dbReference>
<protein>
    <submittedName>
        <fullName evidence="7">LytR family transcriptional regulator</fullName>
    </submittedName>
</protein>
<evidence type="ECO:0000256" key="1">
    <source>
        <dbReference type="ARBA" id="ARBA00006068"/>
    </source>
</evidence>
<dbReference type="Pfam" id="PF03816">
    <property type="entry name" value="LytR_cpsA_psr"/>
    <property type="match status" value="1"/>
</dbReference>
<evidence type="ECO:0000313" key="8">
    <source>
        <dbReference type="Proteomes" id="UP000318521"/>
    </source>
</evidence>
<dbReference type="InterPro" id="IPR050922">
    <property type="entry name" value="LytR/CpsA/Psr_CW_biosynth"/>
</dbReference>
<proteinExistence type="inferred from homology"/>
<keyword evidence="5" id="KW-0472">Membrane</keyword>
<keyword evidence="4 5" id="KW-1133">Transmembrane helix</keyword>
<name>A0A554A4G4_9BACI</name>
<dbReference type="OrthoDB" id="27330at2"/>
<comment type="caution">
    <text evidence="7">The sequence shown here is derived from an EMBL/GenBank/DDBJ whole genome shotgun (WGS) entry which is preliminary data.</text>
</comment>
<feature type="transmembrane region" description="Helical" evidence="5">
    <location>
        <begin position="7"/>
        <end position="27"/>
    </location>
</feature>
<dbReference type="Gene3D" id="3.40.630.190">
    <property type="entry name" value="LCP protein"/>
    <property type="match status" value="1"/>
</dbReference>
<organism evidence="7 8">
    <name type="scientific">Alkalicoccobacillus porphyridii</name>
    <dbReference type="NCBI Taxonomy" id="2597270"/>
    <lineage>
        <taxon>Bacteria</taxon>
        <taxon>Bacillati</taxon>
        <taxon>Bacillota</taxon>
        <taxon>Bacilli</taxon>
        <taxon>Bacillales</taxon>
        <taxon>Bacillaceae</taxon>
        <taxon>Alkalicoccobacillus</taxon>
    </lineage>
</organism>
<evidence type="ECO:0000313" key="7">
    <source>
        <dbReference type="EMBL" id="TSB48577.1"/>
    </source>
</evidence>
<feature type="domain" description="Cell envelope-related transcriptional attenuator" evidence="6">
    <location>
        <begin position="76"/>
        <end position="219"/>
    </location>
</feature>
<dbReference type="PANTHER" id="PTHR33392">
    <property type="entry name" value="POLYISOPRENYL-TEICHOIC ACID--PEPTIDOGLYCAN TEICHOIC ACID TRANSFERASE TAGU"/>
    <property type="match status" value="1"/>
</dbReference>
<gene>
    <name evidence="7" type="ORF">FN960_03215</name>
</gene>
<sequence length="300" mass="32959">MRKGFKIAIIIVGVLFLAGAGFAYYVYDSIRDTASAIHEPIGDRELPSREVDIDNAEPVSFLIAGIDARGDDLAGRSDTMILVTVNPGERSVKMLSIPRDTRTEIIGRGTIEKINHAHAYGGAAMAMDSVENLFDVSIDHYVTINMEGFKELIDALGGVTVNNDFAFESSGYTFPEGQQFLSGDEALAYSRMRYEDPRGDLGRAARQREILEAVMNEAAQFSSITKANDILNVVGGSVRTDMSLDQMWTLQNNYRSALGTVDQLEFDYTTQTIDGASYVLLSDETVASLSSELREHLELD</sequence>
<dbReference type="AlphaFoldDB" id="A0A554A4G4"/>
<evidence type="ECO:0000256" key="5">
    <source>
        <dbReference type="SAM" id="Phobius"/>
    </source>
</evidence>
<reference evidence="7 8" key="1">
    <citation type="submission" date="2019-07" db="EMBL/GenBank/DDBJ databases">
        <authorList>
            <person name="Park Y.J."/>
            <person name="Jeong S.E."/>
            <person name="Jung H.S."/>
        </authorList>
    </citation>
    <scope>NUCLEOTIDE SEQUENCE [LARGE SCALE GENOMIC DNA]</scope>
    <source>
        <strain evidence="8">P16(2019)</strain>
    </source>
</reference>
<dbReference type="PANTHER" id="PTHR33392:SF6">
    <property type="entry name" value="POLYISOPRENYL-TEICHOIC ACID--PEPTIDOGLYCAN TEICHOIC ACID TRANSFERASE TAGU"/>
    <property type="match status" value="1"/>
</dbReference>
<evidence type="ECO:0000256" key="4">
    <source>
        <dbReference type="ARBA" id="ARBA00022989"/>
    </source>
</evidence>
<evidence type="ECO:0000256" key="2">
    <source>
        <dbReference type="ARBA" id="ARBA00022692"/>
    </source>
</evidence>
<keyword evidence="2 5" id="KW-0812">Transmembrane</keyword>
<evidence type="ECO:0000259" key="6">
    <source>
        <dbReference type="Pfam" id="PF03816"/>
    </source>
</evidence>
<comment type="similarity">
    <text evidence="1">Belongs to the LytR/CpsA/Psr (LCP) family.</text>
</comment>
<accession>A0A554A4G4</accession>
<dbReference type="EMBL" id="VLXZ01000001">
    <property type="protein sequence ID" value="TSB48577.1"/>
    <property type="molecule type" value="Genomic_DNA"/>
</dbReference>